<dbReference type="SUPFAM" id="SSF56300">
    <property type="entry name" value="Metallo-dependent phosphatases"/>
    <property type="match status" value="1"/>
</dbReference>
<sequence>MKTTVNKINVPSDRRIIVTSDVHGHYKHLKNLLETVNFSEEDILFIIGDIIEKGPESLKTLRYVMDICKKYTVYVLMGNVDAWRLTMFEDDDAESNEELLDYIIYMKERWGGCFFADMCDELNFCISSPSDIPEAKLRISKSFNDEFEFLRSLPTIIETQNFIFVHGGLPTADIDSLVGDDAFNVLKNDAFINKNLYFPKYVIVGHWPVTLYGDKIACSKPIVNHNQKIISIDGGCGLKRDGQLNALIIPDINSADFTFSSYDDFPIDIAMTSQEESANSVNIRYTDNKIKILEKGDEFSYVQHITTGYCFYILNSYIYSYSENSTCDDYTDYCLPVKVGDELSVIQKTSRGYLVKKDGISGWYRGS</sequence>
<dbReference type="AlphaFoldDB" id="A0A562JB38"/>
<comment type="caution">
    <text evidence="2">The sequence shown here is derived from an EMBL/GenBank/DDBJ whole genome shotgun (WGS) entry which is preliminary data.</text>
</comment>
<gene>
    <name evidence="2" type="ORF">LY60_01653</name>
</gene>
<dbReference type="RefSeq" id="WP_145082234.1">
    <property type="nucleotide sequence ID" value="NZ_VLKH01000004.1"/>
</dbReference>
<protein>
    <submittedName>
        <fullName evidence="2">Calcineurin-like phosphoesterase family protein</fullName>
    </submittedName>
</protein>
<dbReference type="EMBL" id="VLKH01000004">
    <property type="protein sequence ID" value="TWH80392.1"/>
    <property type="molecule type" value="Genomic_DNA"/>
</dbReference>
<keyword evidence="3" id="KW-1185">Reference proteome</keyword>
<proteinExistence type="predicted"/>
<dbReference type="InterPro" id="IPR029052">
    <property type="entry name" value="Metallo-depent_PP-like"/>
</dbReference>
<evidence type="ECO:0000313" key="3">
    <source>
        <dbReference type="Proteomes" id="UP000315343"/>
    </source>
</evidence>
<dbReference type="GO" id="GO:0110154">
    <property type="term" value="P:RNA decapping"/>
    <property type="evidence" value="ECO:0007669"/>
    <property type="project" value="TreeGrafter"/>
</dbReference>
<reference evidence="2 3" key="1">
    <citation type="submission" date="2019-07" db="EMBL/GenBank/DDBJ databases">
        <title>Genomic Encyclopedia of Type Strains, Phase I: the one thousand microbial genomes (KMG-I) project.</title>
        <authorList>
            <person name="Kyrpides N."/>
        </authorList>
    </citation>
    <scope>NUCLEOTIDE SEQUENCE [LARGE SCALE GENOMIC DNA]</scope>
    <source>
        <strain evidence="2 3">DSM 13558</strain>
    </source>
</reference>
<evidence type="ECO:0000259" key="1">
    <source>
        <dbReference type="Pfam" id="PF00149"/>
    </source>
</evidence>
<dbReference type="GO" id="GO:0016791">
    <property type="term" value="F:phosphatase activity"/>
    <property type="evidence" value="ECO:0007669"/>
    <property type="project" value="TreeGrafter"/>
</dbReference>
<organism evidence="2 3">
    <name type="scientific">Sedimentibacter saalensis</name>
    <dbReference type="NCBI Taxonomy" id="130788"/>
    <lineage>
        <taxon>Bacteria</taxon>
        <taxon>Bacillati</taxon>
        <taxon>Bacillota</taxon>
        <taxon>Tissierellia</taxon>
        <taxon>Sedimentibacter</taxon>
    </lineage>
</organism>
<dbReference type="InterPro" id="IPR004843">
    <property type="entry name" value="Calcineurin-like_PHP"/>
</dbReference>
<accession>A0A562JB38</accession>
<evidence type="ECO:0000313" key="2">
    <source>
        <dbReference type="EMBL" id="TWH80392.1"/>
    </source>
</evidence>
<dbReference type="GO" id="GO:0008803">
    <property type="term" value="F:bis(5'-nucleosyl)-tetraphosphatase (symmetrical) activity"/>
    <property type="evidence" value="ECO:0007669"/>
    <property type="project" value="TreeGrafter"/>
</dbReference>
<dbReference type="GO" id="GO:0005737">
    <property type="term" value="C:cytoplasm"/>
    <property type="evidence" value="ECO:0007669"/>
    <property type="project" value="TreeGrafter"/>
</dbReference>
<dbReference type="Proteomes" id="UP000315343">
    <property type="component" value="Unassembled WGS sequence"/>
</dbReference>
<dbReference type="PANTHER" id="PTHR42850:SF4">
    <property type="entry name" value="ZINC-DEPENDENT ENDOPOLYPHOSPHATASE"/>
    <property type="match status" value="1"/>
</dbReference>
<dbReference type="InterPro" id="IPR050126">
    <property type="entry name" value="Ap4A_hydrolase"/>
</dbReference>
<dbReference type="Gene3D" id="3.60.21.10">
    <property type="match status" value="1"/>
</dbReference>
<name>A0A562JB38_9FIRM</name>
<dbReference type="PANTHER" id="PTHR42850">
    <property type="entry name" value="METALLOPHOSPHOESTERASE"/>
    <property type="match status" value="1"/>
</dbReference>
<dbReference type="Pfam" id="PF00149">
    <property type="entry name" value="Metallophos"/>
    <property type="match status" value="1"/>
</dbReference>
<dbReference type="OrthoDB" id="384253at2"/>
<feature type="domain" description="Calcineurin-like phosphoesterase" evidence="1">
    <location>
        <begin position="15"/>
        <end position="214"/>
    </location>
</feature>